<feature type="transmembrane region" description="Helical" evidence="10">
    <location>
        <begin position="199"/>
        <end position="221"/>
    </location>
</feature>
<dbReference type="GO" id="GO:0015145">
    <property type="term" value="F:monosaccharide transmembrane transporter activity"/>
    <property type="evidence" value="ECO:0007669"/>
    <property type="project" value="InterPro"/>
</dbReference>
<feature type="domain" description="Major facilitator superfamily (MFS) profile" evidence="11">
    <location>
        <begin position="25"/>
        <end position="475"/>
    </location>
</feature>
<dbReference type="InterPro" id="IPR045262">
    <property type="entry name" value="STP/PLT_plant"/>
</dbReference>
<evidence type="ECO:0000256" key="4">
    <source>
        <dbReference type="ARBA" id="ARBA00022597"/>
    </source>
</evidence>
<feature type="transmembrane region" description="Helical" evidence="10">
    <location>
        <begin position="169"/>
        <end position="187"/>
    </location>
</feature>
<evidence type="ECO:0000259" key="11">
    <source>
        <dbReference type="PROSITE" id="PS50850"/>
    </source>
</evidence>
<evidence type="ECO:0000256" key="1">
    <source>
        <dbReference type="ARBA" id="ARBA00004141"/>
    </source>
</evidence>
<feature type="transmembrane region" description="Helical" evidence="10">
    <location>
        <begin position="283"/>
        <end position="307"/>
    </location>
</feature>
<feature type="transmembrane region" description="Helical" evidence="10">
    <location>
        <begin position="538"/>
        <end position="557"/>
    </location>
</feature>
<dbReference type="InterPro" id="IPR036259">
    <property type="entry name" value="MFS_trans_sf"/>
</dbReference>
<feature type="transmembrane region" description="Helical" evidence="10">
    <location>
        <begin position="424"/>
        <end position="444"/>
    </location>
</feature>
<proteinExistence type="inferred from homology"/>
<feature type="transmembrane region" description="Helical" evidence="10">
    <location>
        <begin position="450"/>
        <end position="471"/>
    </location>
</feature>
<dbReference type="Gene3D" id="1.20.1250.20">
    <property type="entry name" value="MFS general substrate transporter like domains"/>
    <property type="match status" value="1"/>
</dbReference>
<evidence type="ECO:0000313" key="13">
    <source>
        <dbReference type="Proteomes" id="UP000250321"/>
    </source>
</evidence>
<keyword evidence="5 10" id="KW-0812">Transmembrane</keyword>
<evidence type="ECO:0000256" key="5">
    <source>
        <dbReference type="ARBA" id="ARBA00022692"/>
    </source>
</evidence>
<dbReference type="PRINTS" id="PR00171">
    <property type="entry name" value="SUGRTRNSPORT"/>
</dbReference>
<keyword evidence="4 12" id="KW-0762">Sugar transport</keyword>
<evidence type="ECO:0000256" key="6">
    <source>
        <dbReference type="ARBA" id="ARBA00022847"/>
    </source>
</evidence>
<keyword evidence="3 9" id="KW-0813">Transport</keyword>
<dbReference type="FunFam" id="1.20.1250.20:FF:000002">
    <property type="entry name" value="Sugar transport protein 13"/>
    <property type="match status" value="1"/>
</dbReference>
<dbReference type="SUPFAM" id="SSF103473">
    <property type="entry name" value="MFS general substrate transporter"/>
    <property type="match status" value="1"/>
</dbReference>
<dbReference type="Proteomes" id="UP000250321">
    <property type="component" value="Unassembled WGS sequence"/>
</dbReference>
<feature type="transmembrane region" description="Helical" evidence="10">
    <location>
        <begin position="81"/>
        <end position="99"/>
    </location>
</feature>
<evidence type="ECO:0000313" key="12">
    <source>
        <dbReference type="EMBL" id="PQM42778.1"/>
    </source>
</evidence>
<dbReference type="InterPro" id="IPR005829">
    <property type="entry name" value="Sugar_transporter_CS"/>
</dbReference>
<dbReference type="EMBL" id="PJQY01002768">
    <property type="protein sequence ID" value="PQM42778.1"/>
    <property type="molecule type" value="Genomic_DNA"/>
</dbReference>
<dbReference type="InterPro" id="IPR003663">
    <property type="entry name" value="Sugar/inositol_transpt"/>
</dbReference>
<evidence type="ECO:0000256" key="7">
    <source>
        <dbReference type="ARBA" id="ARBA00022989"/>
    </source>
</evidence>
<dbReference type="InterPro" id="IPR044778">
    <property type="entry name" value="MFS_STP/MST-like_plant"/>
</dbReference>
<comment type="subcellular location">
    <subcellularLocation>
        <location evidence="1">Membrane</location>
        <topology evidence="1">Multi-pass membrane protein</topology>
    </subcellularLocation>
</comment>
<dbReference type="InterPro" id="IPR005828">
    <property type="entry name" value="MFS_sugar_transport-like"/>
</dbReference>
<dbReference type="PROSITE" id="PS50850">
    <property type="entry name" value="MFS"/>
    <property type="match status" value="1"/>
</dbReference>
<keyword evidence="7 10" id="KW-1133">Transmembrane helix</keyword>
<protein>
    <submittedName>
        <fullName evidence="12">Sugar transport protein 13</fullName>
    </submittedName>
</protein>
<accession>A0A314V0U3</accession>
<reference evidence="12 13" key="1">
    <citation type="submission" date="2018-02" db="EMBL/GenBank/DDBJ databases">
        <title>Draft genome of wild Prunus yedoensis var. nudiflora.</title>
        <authorList>
            <person name="Baek S."/>
            <person name="Kim J.-H."/>
            <person name="Choi K."/>
            <person name="Kim G.-B."/>
            <person name="Cho A."/>
            <person name="Jang H."/>
            <person name="Shin C.-H."/>
            <person name="Yu H.-J."/>
            <person name="Mun J.-H."/>
        </authorList>
    </citation>
    <scope>NUCLEOTIDE SEQUENCE [LARGE SCALE GENOMIC DNA]</scope>
    <source>
        <strain evidence="13">cv. Jeju island</strain>
        <tissue evidence="12">Leaf</tissue>
    </source>
</reference>
<keyword evidence="6" id="KW-0769">Symport</keyword>
<dbReference type="PANTHER" id="PTHR23500">
    <property type="entry name" value="SOLUTE CARRIER FAMILY 2, FACILITATED GLUCOSE TRANSPORTER"/>
    <property type="match status" value="1"/>
</dbReference>
<dbReference type="CDD" id="cd17361">
    <property type="entry name" value="MFS_STP"/>
    <property type="match status" value="1"/>
</dbReference>
<dbReference type="PROSITE" id="PS00216">
    <property type="entry name" value="SUGAR_TRANSPORT_1"/>
    <property type="match status" value="1"/>
</dbReference>
<feature type="transmembrane region" description="Helical" evidence="10">
    <location>
        <begin position="319"/>
        <end position="341"/>
    </location>
</feature>
<dbReference type="Pfam" id="PF00083">
    <property type="entry name" value="Sugar_tr"/>
    <property type="match status" value="1"/>
</dbReference>
<dbReference type="GO" id="GO:0015293">
    <property type="term" value="F:symporter activity"/>
    <property type="evidence" value="ECO:0007669"/>
    <property type="project" value="UniProtKB-KW"/>
</dbReference>
<feature type="transmembrane region" description="Helical" evidence="10">
    <location>
        <begin position="382"/>
        <end position="403"/>
    </location>
</feature>
<organism evidence="12 13">
    <name type="scientific">Prunus yedoensis var. nudiflora</name>
    <dbReference type="NCBI Taxonomy" id="2094558"/>
    <lineage>
        <taxon>Eukaryota</taxon>
        <taxon>Viridiplantae</taxon>
        <taxon>Streptophyta</taxon>
        <taxon>Embryophyta</taxon>
        <taxon>Tracheophyta</taxon>
        <taxon>Spermatophyta</taxon>
        <taxon>Magnoliopsida</taxon>
        <taxon>eudicotyledons</taxon>
        <taxon>Gunneridae</taxon>
        <taxon>Pentapetalae</taxon>
        <taxon>rosids</taxon>
        <taxon>fabids</taxon>
        <taxon>Rosales</taxon>
        <taxon>Rosaceae</taxon>
        <taxon>Amygdaloideae</taxon>
        <taxon>Amygdaleae</taxon>
        <taxon>Prunus</taxon>
    </lineage>
</organism>
<feature type="transmembrane region" description="Helical" evidence="10">
    <location>
        <begin position="21"/>
        <end position="40"/>
    </location>
</feature>
<dbReference type="OrthoDB" id="5296287at2759"/>
<evidence type="ECO:0000256" key="3">
    <source>
        <dbReference type="ARBA" id="ARBA00022448"/>
    </source>
</evidence>
<sequence>MAGGFGGPTDGEEFEAKITPIVVISCILAASGGLMFGYDIGISGGVTSMPEFLREFFPVVYKRQQIPGLESNYCKYDNQGLQLFTSSLYIAALIATFFASYTTRVLGRKMSMFIAGIFFIIGTILNAAAQNLIMLIVGRLLLGCGVGFANQAVPLFLSEVAPTRIRGALNLLFQLMCTIGILVANLINYGTSRIKGGYGWRISLGLAGIPSLLLTFGALIVTDTPNSLIQRGKLEEGKAVLKRIRGVDNVDPEFLEIVEASRVAKEVKHPFRNLLKRRNRPQLVIAIWMQIFQQFTGINAIMFYAPVLFQTLGFKSDASLYSAVITGAVNVLVTVVSIYFVDRAGRRVLLLEAGVQMFLSQLVVAIIMGLKVKDHSNNLGHVLAIIVVVMVCSFVSSFAWSWGPLGWLIPSEMLPLEAHSAGQSVAVCTNMLFTFIIAQAFLSMFCNIKFGIFLFFTFWVFVMTTFVVVLVPETKGVPIEEMTERVRKQHWFWERYFEDKLKGKLHALNYLTSSYLDLKLRISSLIFERALKKCSPALLSWILFYLSCILFFFNLVYQFNCQSCL</sequence>
<keyword evidence="8 10" id="KW-0472">Membrane</keyword>
<evidence type="ECO:0000256" key="8">
    <source>
        <dbReference type="ARBA" id="ARBA00023136"/>
    </source>
</evidence>
<keyword evidence="13" id="KW-1185">Reference proteome</keyword>
<feature type="transmembrane region" description="Helical" evidence="10">
    <location>
        <begin position="135"/>
        <end position="157"/>
    </location>
</feature>
<feature type="transmembrane region" description="Helical" evidence="10">
    <location>
        <begin position="111"/>
        <end position="129"/>
    </location>
</feature>
<evidence type="ECO:0000256" key="2">
    <source>
        <dbReference type="ARBA" id="ARBA00010992"/>
    </source>
</evidence>
<dbReference type="GO" id="GO:0016020">
    <property type="term" value="C:membrane"/>
    <property type="evidence" value="ECO:0007669"/>
    <property type="project" value="UniProtKB-SubCell"/>
</dbReference>
<feature type="transmembrane region" description="Helical" evidence="10">
    <location>
        <begin position="348"/>
        <end position="370"/>
    </location>
</feature>
<dbReference type="STRING" id="2094558.A0A314V0U3"/>
<dbReference type="NCBIfam" id="TIGR00879">
    <property type="entry name" value="SP"/>
    <property type="match status" value="1"/>
</dbReference>
<name>A0A314V0U3_PRUYE</name>
<dbReference type="PANTHER" id="PTHR23500:SF531">
    <property type="entry name" value="MAJOR FACILITATOR, SUGAR TRANSPORTER, MAJOR FACILITATOR SUPERFAMILY-RELATED"/>
    <property type="match status" value="1"/>
</dbReference>
<comment type="similarity">
    <text evidence="2 9">Belongs to the major facilitator superfamily. Sugar transporter (TC 2.A.1.1) family.</text>
</comment>
<dbReference type="InterPro" id="IPR020846">
    <property type="entry name" value="MFS_dom"/>
</dbReference>
<gene>
    <name evidence="12" type="ORF">Pyn_23289</name>
</gene>
<evidence type="ECO:0000256" key="9">
    <source>
        <dbReference type="RuleBase" id="RU003346"/>
    </source>
</evidence>
<comment type="caution">
    <text evidence="12">The sequence shown here is derived from an EMBL/GenBank/DDBJ whole genome shotgun (WGS) entry which is preliminary data.</text>
</comment>
<dbReference type="AlphaFoldDB" id="A0A314V0U3"/>
<evidence type="ECO:0000256" key="10">
    <source>
        <dbReference type="SAM" id="Phobius"/>
    </source>
</evidence>